<keyword evidence="5" id="KW-1185">Reference proteome</keyword>
<feature type="domain" description="Imm33-like" evidence="1">
    <location>
        <begin position="4"/>
        <end position="102"/>
    </location>
</feature>
<evidence type="ECO:0000313" key="2">
    <source>
        <dbReference type="EMBL" id="KYN80446.1"/>
    </source>
</evidence>
<dbReference type="Pfam" id="PF24719">
    <property type="entry name" value="Imm33-like"/>
    <property type="match status" value="1"/>
</dbReference>
<dbReference type="EMBL" id="LOBR01000124">
    <property type="protein sequence ID" value="KYN80446.1"/>
    <property type="molecule type" value="Genomic_DNA"/>
</dbReference>
<evidence type="ECO:0000259" key="1">
    <source>
        <dbReference type="Pfam" id="PF24719"/>
    </source>
</evidence>
<reference evidence="4" key="1">
    <citation type="submission" date="2015-12" db="EMBL/GenBank/DDBJ databases">
        <authorList>
            <person name="Shamseldin A."/>
            <person name="Moawad H."/>
            <person name="Abd El-Rahim W.M."/>
            <person name="Sadowsky M.J."/>
        </authorList>
    </citation>
    <scope>NUCLEOTIDE SEQUENCE [LARGE SCALE GENOMIC DNA]</scope>
    <source>
        <strain evidence="4">2538-88</strain>
    </source>
</reference>
<gene>
    <name evidence="3" type="ORF">ATY35_20115</name>
    <name evidence="2" type="ORF">ATY37_08160</name>
</gene>
<dbReference type="AlphaFoldDB" id="A0A151KSP3"/>
<evidence type="ECO:0000313" key="5">
    <source>
        <dbReference type="Proteomes" id="UP000075609"/>
    </source>
</evidence>
<evidence type="ECO:0000313" key="3">
    <source>
        <dbReference type="EMBL" id="KYN80657.1"/>
    </source>
</evidence>
<comment type="caution">
    <text evidence="2">The sequence shown here is derived from an EMBL/GenBank/DDBJ whole genome shotgun (WGS) entry which is preliminary data.</text>
</comment>
<dbReference type="Proteomes" id="UP000075609">
    <property type="component" value="Unassembled WGS sequence"/>
</dbReference>
<protein>
    <recommendedName>
        <fullName evidence="1">Imm33-like domain-containing protein</fullName>
    </recommendedName>
</protein>
<name>A0A151KSP3_9VIBR</name>
<dbReference type="EMBL" id="LOBP01000197">
    <property type="protein sequence ID" value="KYN80657.1"/>
    <property type="molecule type" value="Genomic_DNA"/>
</dbReference>
<dbReference type="InterPro" id="IPR056509">
    <property type="entry name" value="Imm33-like"/>
</dbReference>
<sequence>MKTYSQENGIRPQFPEALSKLGIAISTIGQQPINGLRHRAEKGTNGWYIWCGQELLHEDEFFSPLHIEHIDEYLPQIKKYLDLPPGYRFLIDSNGYEDVWYDSNLINVDT</sequence>
<proteinExistence type="predicted"/>
<evidence type="ECO:0000313" key="4">
    <source>
        <dbReference type="Proteomes" id="UP000075346"/>
    </source>
</evidence>
<reference evidence="2 5" key="2">
    <citation type="submission" date="2015-12" db="EMBL/GenBank/DDBJ databases">
        <authorList>
            <person name="Tarr C.L."/>
            <person name="Gladney L.M."/>
        </authorList>
    </citation>
    <scope>NUCLEOTIDE SEQUENCE</scope>
    <source>
        <strain evidence="3 5">1048-83</strain>
        <strain evidence="2">2538-88</strain>
    </source>
</reference>
<dbReference type="RefSeq" id="WP_061898268.1">
    <property type="nucleotide sequence ID" value="NZ_CAXYEW010000069.1"/>
</dbReference>
<accession>A0A151KSP3</accession>
<dbReference type="Proteomes" id="UP000075346">
    <property type="component" value="Unassembled WGS sequence"/>
</dbReference>
<organism evidence="2 4">
    <name type="scientific">Vibrio cidicii</name>
    <dbReference type="NCBI Taxonomy" id="1763883"/>
    <lineage>
        <taxon>Bacteria</taxon>
        <taxon>Pseudomonadati</taxon>
        <taxon>Pseudomonadota</taxon>
        <taxon>Gammaproteobacteria</taxon>
        <taxon>Vibrionales</taxon>
        <taxon>Vibrionaceae</taxon>
        <taxon>Vibrio</taxon>
    </lineage>
</organism>